<organism evidence="2">
    <name type="scientific">Trypanosoma vivax (strain Y486)</name>
    <dbReference type="NCBI Taxonomy" id="1055687"/>
    <lineage>
        <taxon>Eukaryota</taxon>
        <taxon>Discoba</taxon>
        <taxon>Euglenozoa</taxon>
        <taxon>Kinetoplastea</taxon>
        <taxon>Metakinetoplastina</taxon>
        <taxon>Trypanosomatida</taxon>
        <taxon>Trypanosomatidae</taxon>
        <taxon>Trypanosoma</taxon>
        <taxon>Duttonella</taxon>
    </lineage>
</organism>
<protein>
    <submittedName>
        <fullName evidence="2">Uncharacterized protein</fullName>
    </submittedName>
</protein>
<sequence>MLPISQTTVFLCSISLRHVVKFFQPVFTNVPPVIFLTWAHLVGPLVLLLWCVVLFCPRLFRTYSRSSLLIVVAATSYSHVPFYDFSCPVKCDKLYRSDRVLFFKWADAPR</sequence>
<proteinExistence type="predicted"/>
<keyword evidence="1" id="KW-1133">Transmembrane helix</keyword>
<evidence type="ECO:0000256" key="1">
    <source>
        <dbReference type="SAM" id="Phobius"/>
    </source>
</evidence>
<keyword evidence="1" id="KW-0812">Transmembrane</keyword>
<evidence type="ECO:0000313" key="2">
    <source>
        <dbReference type="EMBL" id="CCC46998.1"/>
    </source>
</evidence>
<name>G0TSS0_TRYVY</name>
<accession>G0TSS0</accession>
<reference evidence="2" key="1">
    <citation type="journal article" date="2012" name="Proc. Natl. Acad. Sci. U.S.A.">
        <title>Antigenic diversity is generated by distinct evolutionary mechanisms in African trypanosome species.</title>
        <authorList>
            <person name="Jackson A.P."/>
            <person name="Berry A."/>
            <person name="Aslett M."/>
            <person name="Allison H.C."/>
            <person name="Burton P."/>
            <person name="Vavrova-Anderson J."/>
            <person name="Brown R."/>
            <person name="Browne H."/>
            <person name="Corton N."/>
            <person name="Hauser H."/>
            <person name="Gamble J."/>
            <person name="Gilderthorp R."/>
            <person name="Marcello L."/>
            <person name="McQuillan J."/>
            <person name="Otto T.D."/>
            <person name="Quail M.A."/>
            <person name="Sanders M.J."/>
            <person name="van Tonder A."/>
            <person name="Ginger M.L."/>
            <person name="Field M.C."/>
            <person name="Barry J.D."/>
            <person name="Hertz-Fowler C."/>
            <person name="Berriman M."/>
        </authorList>
    </citation>
    <scope>NUCLEOTIDE SEQUENCE</scope>
    <source>
        <strain evidence="2">Y486</strain>
    </source>
</reference>
<dbReference type="EMBL" id="HE573019">
    <property type="protein sequence ID" value="CCC46998.1"/>
    <property type="molecule type" value="Genomic_DNA"/>
</dbReference>
<feature type="transmembrane region" description="Helical" evidence="1">
    <location>
        <begin position="33"/>
        <end position="56"/>
    </location>
</feature>
<keyword evidence="1" id="KW-0472">Membrane</keyword>
<dbReference type="AlphaFoldDB" id="G0TSS0"/>
<dbReference type="VEuPathDB" id="TriTrypDB:TvY486_0301850"/>
<gene>
    <name evidence="2" type="ORF">TVY486_0301850</name>
</gene>